<gene>
    <name evidence="9" type="ORF">N5580_21320</name>
</gene>
<feature type="signal peptide" evidence="6">
    <location>
        <begin position="1"/>
        <end position="19"/>
    </location>
</feature>
<keyword evidence="9" id="KW-0614">Plasmid</keyword>
<dbReference type="SUPFAM" id="SSF49354">
    <property type="entry name" value="PapD-like"/>
    <property type="match status" value="1"/>
</dbReference>
<dbReference type="InterPro" id="IPR013783">
    <property type="entry name" value="Ig-like_fold"/>
</dbReference>
<protein>
    <submittedName>
        <fullName evidence="9">Molecular chaperone</fullName>
    </submittedName>
</protein>
<comment type="similarity">
    <text evidence="2">Belongs to the periplasmic pilus chaperone family.</text>
</comment>
<dbReference type="EMBL" id="CP104760">
    <property type="protein sequence ID" value="WBG93303.1"/>
    <property type="molecule type" value="Genomic_DNA"/>
</dbReference>
<dbReference type="AlphaFoldDB" id="A0AAJ5QN18"/>
<keyword evidence="3 6" id="KW-0732">Signal</keyword>
<dbReference type="KEGG" id="kpie:N5580_21320"/>
<dbReference type="Gene3D" id="2.60.40.10">
    <property type="entry name" value="Immunoglobulins"/>
    <property type="match status" value="2"/>
</dbReference>
<evidence type="ECO:0000256" key="3">
    <source>
        <dbReference type="ARBA" id="ARBA00022729"/>
    </source>
</evidence>
<evidence type="ECO:0000256" key="2">
    <source>
        <dbReference type="ARBA" id="ARBA00007399"/>
    </source>
</evidence>
<name>A0AAJ5QN18_9GAMM</name>
<dbReference type="PANTHER" id="PTHR30251">
    <property type="entry name" value="PILUS ASSEMBLY CHAPERONE"/>
    <property type="match status" value="1"/>
</dbReference>
<dbReference type="Pfam" id="PF02753">
    <property type="entry name" value="PapD_C"/>
    <property type="match status" value="1"/>
</dbReference>
<feature type="domain" description="Pili assembly chaperone C-terminal" evidence="8">
    <location>
        <begin position="165"/>
        <end position="227"/>
    </location>
</feature>
<dbReference type="GeneID" id="78235179"/>
<evidence type="ECO:0000313" key="9">
    <source>
        <dbReference type="EMBL" id="WBG93303.1"/>
    </source>
</evidence>
<dbReference type="InterPro" id="IPR050643">
    <property type="entry name" value="Periplasmic_pilus_chap"/>
</dbReference>
<evidence type="ECO:0000259" key="8">
    <source>
        <dbReference type="Pfam" id="PF02753"/>
    </source>
</evidence>
<evidence type="ECO:0000256" key="5">
    <source>
        <dbReference type="ARBA" id="ARBA00023186"/>
    </source>
</evidence>
<dbReference type="RefSeq" id="WP_120456878.1">
    <property type="nucleotide sequence ID" value="NZ_CP104760.1"/>
</dbReference>
<dbReference type="GO" id="GO:0030288">
    <property type="term" value="C:outer membrane-bounded periplasmic space"/>
    <property type="evidence" value="ECO:0007669"/>
    <property type="project" value="InterPro"/>
</dbReference>
<dbReference type="InterPro" id="IPR016147">
    <property type="entry name" value="Pili_assmbl_chaperone_N"/>
</dbReference>
<feature type="chain" id="PRO_5042615869" evidence="6">
    <location>
        <begin position="20"/>
        <end position="236"/>
    </location>
</feature>
<dbReference type="Proteomes" id="UP001211544">
    <property type="component" value="Plasmid pGABEKP28_2"/>
</dbReference>
<dbReference type="InterPro" id="IPR016148">
    <property type="entry name" value="Pili_assmbl_chaperone_C"/>
</dbReference>
<evidence type="ECO:0000256" key="6">
    <source>
        <dbReference type="SAM" id="SignalP"/>
    </source>
</evidence>
<evidence type="ECO:0000256" key="1">
    <source>
        <dbReference type="ARBA" id="ARBA00004418"/>
    </source>
</evidence>
<dbReference type="SUPFAM" id="SSF49584">
    <property type="entry name" value="Periplasmic chaperone C-domain"/>
    <property type="match status" value="1"/>
</dbReference>
<accession>A0AAJ5QN18</accession>
<keyword evidence="5" id="KW-0143">Chaperone</keyword>
<dbReference type="Pfam" id="PF00345">
    <property type="entry name" value="PapD_N"/>
    <property type="match status" value="1"/>
</dbReference>
<evidence type="ECO:0000313" key="10">
    <source>
        <dbReference type="Proteomes" id="UP001211544"/>
    </source>
</evidence>
<proteinExistence type="inferred from homology"/>
<evidence type="ECO:0000259" key="7">
    <source>
        <dbReference type="Pfam" id="PF00345"/>
    </source>
</evidence>
<sequence>MKTLSCGLLLLTLSAHASASVVMNNTRVIFPSDKESVNVQLINKSAEGHLVQSWVDNGNPNEKPENLRLPLAVVPAVVKIGAGDGQILTVVKSNLAAALPADRETLFWLNFIDIPPQPKDKRGNFIQFAVRNRVKVFYRPAALNVRQIDVQTHLQIKREGNNACVNNRSPYFITAAGLSNVQKGSQKDNLLKKTLLIKPFSCAPLDNSIAYVSKRQTWLTYLDDFGTLRTVSIPVI</sequence>
<geneLocation type="plasmid" evidence="9 10">
    <name>pGABEKP28_2</name>
</geneLocation>
<evidence type="ECO:0000256" key="4">
    <source>
        <dbReference type="ARBA" id="ARBA00022764"/>
    </source>
</evidence>
<dbReference type="PRINTS" id="PR00969">
    <property type="entry name" value="CHAPERONPILI"/>
</dbReference>
<dbReference type="InterPro" id="IPR001829">
    <property type="entry name" value="Pili_assmbl_chaperone_bac"/>
</dbReference>
<keyword evidence="4" id="KW-0574">Periplasm</keyword>
<dbReference type="InterPro" id="IPR036316">
    <property type="entry name" value="Pili_assmbl_chap_C_dom_sf"/>
</dbReference>
<dbReference type="InterPro" id="IPR008962">
    <property type="entry name" value="PapD-like_sf"/>
</dbReference>
<keyword evidence="10" id="KW-1185">Reference proteome</keyword>
<dbReference type="GO" id="GO:0071555">
    <property type="term" value="P:cell wall organization"/>
    <property type="evidence" value="ECO:0007669"/>
    <property type="project" value="InterPro"/>
</dbReference>
<reference evidence="9 10" key="1">
    <citation type="journal article" date="2022" name="J Glob Antimicrob Resist">
        <title>First complete genome of a multidrug resistant strain of the novel human pathogen Kalamiella piersonii (GABEKP28) identified in human saliva.</title>
        <authorList>
            <person name="McDonagh F."/>
            <person name="Singh N.K."/>
            <person name="Venkateswaran K."/>
            <person name="Lonappan A.M."/>
            <person name="Hallahan B."/>
            <person name="Tuohy A."/>
            <person name="Burke L."/>
            <person name="Kovarova A."/>
            <person name="Miliotis G."/>
        </authorList>
    </citation>
    <scope>NUCLEOTIDE SEQUENCE [LARGE SCALE GENOMIC DNA]</scope>
    <source>
        <strain evidence="9 10">GABEKP28</strain>
    </source>
</reference>
<organism evidence="9 10">
    <name type="scientific">Pantoea piersonii</name>
    <dbReference type="NCBI Taxonomy" id="2364647"/>
    <lineage>
        <taxon>Bacteria</taxon>
        <taxon>Pseudomonadati</taxon>
        <taxon>Pseudomonadota</taxon>
        <taxon>Gammaproteobacteria</taxon>
        <taxon>Enterobacterales</taxon>
        <taxon>Erwiniaceae</taxon>
        <taxon>Pantoea</taxon>
    </lineage>
</organism>
<comment type="subcellular location">
    <subcellularLocation>
        <location evidence="1">Periplasm</location>
    </subcellularLocation>
</comment>
<dbReference type="PANTHER" id="PTHR30251:SF2">
    <property type="entry name" value="FIMBRIAL CHAPERONE YADV-RELATED"/>
    <property type="match status" value="1"/>
</dbReference>
<feature type="domain" description="Pili assembly chaperone N-terminal" evidence="7">
    <location>
        <begin position="20"/>
        <end position="143"/>
    </location>
</feature>